<keyword evidence="1" id="KW-0472">Membrane</keyword>
<keyword evidence="1" id="KW-1133">Transmembrane helix</keyword>
<keyword evidence="1" id="KW-0812">Transmembrane</keyword>
<accession>F9DJG0</accession>
<sequence length="47" mass="5377">MHTITIFLTTIVALVFLFIMYIETFATTSRCTAKLYSGASILYHILF</sequence>
<comment type="caution">
    <text evidence="2">The sequence shown here is derived from an EMBL/GenBank/DDBJ whole genome shotgun (WGS) entry which is preliminary data.</text>
</comment>
<dbReference type="EMBL" id="AFPY01000093">
    <property type="protein sequence ID" value="EGQ16188.1"/>
    <property type="molecule type" value="Genomic_DNA"/>
</dbReference>
<protein>
    <submittedName>
        <fullName evidence="2">Uncharacterized protein</fullName>
    </submittedName>
</protein>
<evidence type="ECO:0000313" key="2">
    <source>
        <dbReference type="EMBL" id="EGQ16188.1"/>
    </source>
</evidence>
<reference evidence="2 3" key="1">
    <citation type="submission" date="2011-04" db="EMBL/GenBank/DDBJ databases">
        <authorList>
            <person name="Muzny D."/>
            <person name="Qin X."/>
            <person name="Deng J."/>
            <person name="Jiang H."/>
            <person name="Liu Y."/>
            <person name="Qu J."/>
            <person name="Song X.-Z."/>
            <person name="Zhang L."/>
            <person name="Thornton R."/>
            <person name="Coyle M."/>
            <person name="Francisco L."/>
            <person name="Jackson L."/>
            <person name="Javaid M."/>
            <person name="Korchina V."/>
            <person name="Kovar C."/>
            <person name="Mata R."/>
            <person name="Mathew T."/>
            <person name="Ngo R."/>
            <person name="Nguyen L."/>
            <person name="Nguyen N."/>
            <person name="Okwuonu G."/>
            <person name="Ongeri F."/>
            <person name="Pham C."/>
            <person name="Simmons D."/>
            <person name="Wilczek-Boney K."/>
            <person name="Hale W."/>
            <person name="Jakkamsetti A."/>
            <person name="Pham P."/>
            <person name="Ruth R."/>
            <person name="San Lucas F."/>
            <person name="Warren J."/>
            <person name="Zhang J."/>
            <person name="Zhao Z."/>
            <person name="Zhou C."/>
            <person name="Zhu D."/>
            <person name="Lee S."/>
            <person name="Bess C."/>
            <person name="Blankenburg K."/>
            <person name="Forbes L."/>
            <person name="Fu Q."/>
            <person name="Gubbala S."/>
            <person name="Hirani K."/>
            <person name="Jayaseelan J.C."/>
            <person name="Lara F."/>
            <person name="Munidasa M."/>
            <person name="Palculict T."/>
            <person name="Patil S."/>
            <person name="Pu L.-L."/>
            <person name="Saada N."/>
            <person name="Tang L."/>
            <person name="Weissenberger G."/>
            <person name="Zhu Y."/>
            <person name="Hemphill L."/>
            <person name="Shang Y."/>
            <person name="Youmans B."/>
            <person name="Ayvaz T."/>
            <person name="Ross M."/>
            <person name="Santibanez J."/>
            <person name="Aqrawi P."/>
            <person name="Gross S."/>
            <person name="Joshi V."/>
            <person name="Fowler G."/>
            <person name="Nazareth L."/>
            <person name="Reid J."/>
            <person name="Worley K."/>
            <person name="Petrosino J."/>
            <person name="Highlander S."/>
            <person name="Gibbs R."/>
        </authorList>
    </citation>
    <scope>NUCLEOTIDE SEQUENCE [LARGE SCALE GENOMIC DNA]</scope>
    <source>
        <strain evidence="2 3">ATCC 700821</strain>
    </source>
</reference>
<feature type="transmembrane region" description="Helical" evidence="1">
    <location>
        <begin position="6"/>
        <end position="26"/>
    </location>
</feature>
<evidence type="ECO:0000313" key="3">
    <source>
        <dbReference type="Proteomes" id="UP000004123"/>
    </source>
</evidence>
<dbReference type="HOGENOM" id="CLU_3171725_0_0_10"/>
<evidence type="ECO:0000256" key="1">
    <source>
        <dbReference type="SAM" id="Phobius"/>
    </source>
</evidence>
<dbReference type="Proteomes" id="UP000004123">
    <property type="component" value="Unassembled WGS sequence"/>
</dbReference>
<dbReference type="STRING" id="997353.HMPREF9144_1801"/>
<dbReference type="AlphaFoldDB" id="F9DJG0"/>
<gene>
    <name evidence="2" type="ORF">HMPREF9144_1801</name>
</gene>
<name>F9DJG0_9BACT</name>
<proteinExistence type="predicted"/>
<organism evidence="2 3">
    <name type="scientific">Prevotella pallens ATCC 700821</name>
    <dbReference type="NCBI Taxonomy" id="997353"/>
    <lineage>
        <taxon>Bacteria</taxon>
        <taxon>Pseudomonadati</taxon>
        <taxon>Bacteroidota</taxon>
        <taxon>Bacteroidia</taxon>
        <taxon>Bacteroidales</taxon>
        <taxon>Prevotellaceae</taxon>
        <taxon>Prevotella</taxon>
    </lineage>
</organism>